<sequence>MSSRTNGVELTHENAVGETSRLEIDFRSGESTLVRPDGSAVTRVYYGRSNGAASGKIQRIDSPGGIALVQVKYNEFGDVLAVKRAGRATELFQYDERGRLTARQRVGAEPTFWEYKGDSRQPIRVTNPLGDSVRFDYNQNGDLVDMVDLRGERHGFRYDAFGRMIRHDFPMGYSRNISYDEWGRVVGLQNLDGERTDITFADNARVATVAKGDREWVYEYSPQGRLSRVSLNGERILDRSAEELADGDWRLVFRDMHGAETIRQVSPEGYLRSEEDALGNQIAYDYDPVGRLVGWTDPRGGEVRFDRDALGRVTGTENSVGQRERREFDADGNLVFRNNGEQKIAYEYGENGFLSAIDYGGDEKTAYEYDEFGRVSKAASGGVTTRYAYDGLSRLTAKLTALPDGSAHTVLYDYNAAGQKTSVRYLRTDPGAEMVTPVRSTAYRYDALGRMTLVEIDERPGVLYEYDPGTLRLARKHMASGETLAYQYDDEGRTTVMEVTDSEGELVGRIGYEWSSDGRLALRIREGYAAGADDAAAPMLASMKTAVPEKKEWFRIVQDYKYDPLGRLVAVKSADRPELDETYVYDASGNIIEKTIAGVRSQFDYDLANQLKVSHIGTETTRYRYDNAGRLVAELDGHDPVAEYRYGYRDRVMELVRNDTAVKYHYGADGMVAGKQRTSADNRVQIAQAGFGFFSSGSASGRHDYSDSAIEPWVWEDAFGAGGAPQGAKALLAKGSESFSNEPHISGGVPVAGSDRVSEDEKFFVSDYLGNTMMELPGKESTDFGKGRRDTAGFSFLTTAMGANVEEDVSTGADAPVMNRFTGKPYDEDLQAYVFPFRNYSAKLARWTSADPAGFPDGPNRHFYAPVPTAGLDPMGLEMILVRTESPNPFLLGDWVVGQEVAHGGSPGGGPGPGLPEYYSQTRHKRVYAGYHNTGKIKVGDTGSTLSVTLNSGWSNAQHYEFTAAAEYGGGSVSWGYGGTDESSISLGSAESRTPDEDNQWWQAEVVIGRINIITQTRTRNANDEEWGDWGETNTVVSNKLFGGVVELEWKLLEL</sequence>
<dbReference type="Proteomes" id="UP000525652">
    <property type="component" value="Unassembled WGS sequence"/>
</dbReference>
<accession>A0A7X1AX97</accession>
<dbReference type="PANTHER" id="PTHR32305:SF15">
    <property type="entry name" value="PROTEIN RHSA-RELATED"/>
    <property type="match status" value="1"/>
</dbReference>
<dbReference type="InterPro" id="IPR022385">
    <property type="entry name" value="Rhs_assc_core"/>
</dbReference>
<proteinExistence type="predicted"/>
<dbReference type="AlphaFoldDB" id="A0A7X1AX97"/>
<dbReference type="InterPro" id="IPR056823">
    <property type="entry name" value="TEN-like_YD-shell"/>
</dbReference>
<evidence type="ECO:0000259" key="2">
    <source>
        <dbReference type="Pfam" id="PF25023"/>
    </source>
</evidence>
<evidence type="ECO:0000313" key="4">
    <source>
        <dbReference type="Proteomes" id="UP000525652"/>
    </source>
</evidence>
<dbReference type="PANTHER" id="PTHR32305">
    <property type="match status" value="1"/>
</dbReference>
<dbReference type="Pfam" id="PF25023">
    <property type="entry name" value="TEN_YD-shell"/>
    <property type="match status" value="3"/>
</dbReference>
<evidence type="ECO:0000256" key="1">
    <source>
        <dbReference type="ARBA" id="ARBA00022737"/>
    </source>
</evidence>
<dbReference type="NCBIfam" id="TIGR01643">
    <property type="entry name" value="YD_repeat_2x"/>
    <property type="match status" value="3"/>
</dbReference>
<name>A0A7X1AX97_9BACT</name>
<feature type="domain" description="Teneurin-like YD-shell" evidence="2">
    <location>
        <begin position="547"/>
        <end position="685"/>
    </location>
</feature>
<keyword evidence="1" id="KW-0677">Repeat</keyword>
<keyword evidence="4" id="KW-1185">Reference proteome</keyword>
<feature type="domain" description="Teneurin-like YD-shell" evidence="2">
    <location>
        <begin position="302"/>
        <end position="450"/>
    </location>
</feature>
<protein>
    <recommendedName>
        <fullName evidence="2">Teneurin-like YD-shell domain-containing protein</fullName>
    </recommendedName>
</protein>
<feature type="domain" description="Teneurin-like YD-shell" evidence="2">
    <location>
        <begin position="55"/>
        <end position="165"/>
    </location>
</feature>
<dbReference type="Gene3D" id="2.180.10.10">
    <property type="entry name" value="RHS repeat-associated core"/>
    <property type="match status" value="2"/>
</dbReference>
<gene>
    <name evidence="3" type="ORF">H5P30_07420</name>
</gene>
<evidence type="ECO:0000313" key="3">
    <source>
        <dbReference type="EMBL" id="MBC2601604.1"/>
    </source>
</evidence>
<comment type="caution">
    <text evidence="3">The sequence shown here is derived from an EMBL/GenBank/DDBJ whole genome shotgun (WGS) entry which is preliminary data.</text>
</comment>
<organism evidence="3 4">
    <name type="scientific">Puniceicoccus vermicola</name>
    <dbReference type="NCBI Taxonomy" id="388746"/>
    <lineage>
        <taxon>Bacteria</taxon>
        <taxon>Pseudomonadati</taxon>
        <taxon>Verrucomicrobiota</taxon>
        <taxon>Opitutia</taxon>
        <taxon>Puniceicoccales</taxon>
        <taxon>Puniceicoccaceae</taxon>
        <taxon>Puniceicoccus</taxon>
    </lineage>
</organism>
<reference evidence="3 4" key="1">
    <citation type="submission" date="2020-07" db="EMBL/GenBank/DDBJ databases">
        <authorList>
            <person name="Feng X."/>
        </authorList>
    </citation>
    <scope>NUCLEOTIDE SEQUENCE [LARGE SCALE GENOMIC DNA]</scope>
    <source>
        <strain evidence="3 4">JCM14086</strain>
    </source>
</reference>
<dbReference type="InterPro" id="IPR006530">
    <property type="entry name" value="YD"/>
</dbReference>
<dbReference type="InterPro" id="IPR050708">
    <property type="entry name" value="T6SS_VgrG/RHS"/>
</dbReference>
<dbReference type="RefSeq" id="WP_185692327.1">
    <property type="nucleotide sequence ID" value="NZ_JACHVA010000053.1"/>
</dbReference>
<dbReference type="EMBL" id="JACHVA010000053">
    <property type="protein sequence ID" value="MBC2601604.1"/>
    <property type="molecule type" value="Genomic_DNA"/>
</dbReference>
<dbReference type="NCBIfam" id="TIGR03696">
    <property type="entry name" value="Rhs_assc_core"/>
    <property type="match status" value="1"/>
</dbReference>